<dbReference type="OrthoDB" id="10059103at2759"/>
<dbReference type="EMBL" id="WJQU01000004">
    <property type="protein sequence ID" value="KAJ6636195.1"/>
    <property type="molecule type" value="Genomic_DNA"/>
</dbReference>
<keyword evidence="3" id="KW-1185">Reference proteome</keyword>
<dbReference type="Proteomes" id="UP001151699">
    <property type="component" value="Chromosome C"/>
</dbReference>
<dbReference type="AlphaFoldDB" id="A0A9Q0MSB0"/>
<evidence type="ECO:0000256" key="1">
    <source>
        <dbReference type="SAM" id="Phobius"/>
    </source>
</evidence>
<keyword evidence="1" id="KW-0812">Transmembrane</keyword>
<proteinExistence type="predicted"/>
<protein>
    <submittedName>
        <fullName evidence="2">Uncharacterized protein</fullName>
    </submittedName>
</protein>
<comment type="caution">
    <text evidence="2">The sequence shown here is derived from an EMBL/GenBank/DDBJ whole genome shotgun (WGS) entry which is preliminary data.</text>
</comment>
<evidence type="ECO:0000313" key="3">
    <source>
        <dbReference type="Proteomes" id="UP001151699"/>
    </source>
</evidence>
<organism evidence="2 3">
    <name type="scientific">Pseudolycoriella hygida</name>
    <dbReference type="NCBI Taxonomy" id="35572"/>
    <lineage>
        <taxon>Eukaryota</taxon>
        <taxon>Metazoa</taxon>
        <taxon>Ecdysozoa</taxon>
        <taxon>Arthropoda</taxon>
        <taxon>Hexapoda</taxon>
        <taxon>Insecta</taxon>
        <taxon>Pterygota</taxon>
        <taxon>Neoptera</taxon>
        <taxon>Endopterygota</taxon>
        <taxon>Diptera</taxon>
        <taxon>Nematocera</taxon>
        <taxon>Sciaroidea</taxon>
        <taxon>Sciaridae</taxon>
        <taxon>Pseudolycoriella</taxon>
    </lineage>
</organism>
<sequence length="338" mass="39082">MSSGNVNENKNCLEELNRGFESLLESIDDVQIKKCLVRKITKEIRLSAFRKLFQIVLFIALVTSLVSVVPFLNWNASAIGRIAMIKVLKLWDWRYVYKVDCLIERNVGAPALQTVDSIEDSCSFCENLEEIRHEWEVSYSDLKANYINRARPVVIEEQQFLSGHFELFDYVETIRNISDLRESNPCNLQTNLVTKSHFTNLNEILELSKNSWDGWFVHFRNCDFSAVKASRALESHPPFLTSQVIPFSSSWILMSKGYNVTKPKKLLLKHLVVVKPIIGSIDVFLEPRSECKESCIDFLLHLQVGCTMVFPAEHWDFFYVLSGQEEAVTFVREYELHL</sequence>
<keyword evidence="1" id="KW-0472">Membrane</keyword>
<keyword evidence="1" id="KW-1133">Transmembrane helix</keyword>
<reference evidence="2" key="1">
    <citation type="submission" date="2022-07" db="EMBL/GenBank/DDBJ databases">
        <authorList>
            <person name="Trinca V."/>
            <person name="Uliana J.V.C."/>
            <person name="Torres T.T."/>
            <person name="Ward R.J."/>
            <person name="Monesi N."/>
        </authorList>
    </citation>
    <scope>NUCLEOTIDE SEQUENCE</scope>
    <source>
        <strain evidence="2">HSMRA1968</strain>
        <tissue evidence="2">Whole embryos</tissue>
    </source>
</reference>
<evidence type="ECO:0000313" key="2">
    <source>
        <dbReference type="EMBL" id="KAJ6636195.1"/>
    </source>
</evidence>
<gene>
    <name evidence="2" type="ORF">Bhyg_14783</name>
</gene>
<name>A0A9Q0MSB0_9DIPT</name>
<feature type="transmembrane region" description="Helical" evidence="1">
    <location>
        <begin position="52"/>
        <end position="74"/>
    </location>
</feature>
<accession>A0A9Q0MSB0</accession>